<keyword evidence="2" id="KW-1185">Reference proteome</keyword>
<evidence type="ECO:0000313" key="1">
    <source>
        <dbReference type="EMBL" id="RBQ28993.1"/>
    </source>
</evidence>
<dbReference type="EMBL" id="PDKB01000009">
    <property type="protein sequence ID" value="RBQ28993.1"/>
    <property type="molecule type" value="Genomic_DNA"/>
</dbReference>
<protein>
    <submittedName>
        <fullName evidence="1">Uncharacterized protein</fullName>
    </submittedName>
</protein>
<accession>A0A366MT08</accession>
<gene>
    <name evidence="1" type="ORF">CRU91_06375</name>
</gene>
<proteinExistence type="predicted"/>
<dbReference type="Proteomes" id="UP000252669">
    <property type="component" value="Unassembled WGS sequence"/>
</dbReference>
<organism evidence="1 2">
    <name type="scientific">Aliarcobacter vitoriensis</name>
    <dbReference type="NCBI Taxonomy" id="2011099"/>
    <lineage>
        <taxon>Bacteria</taxon>
        <taxon>Pseudomonadati</taxon>
        <taxon>Campylobacterota</taxon>
        <taxon>Epsilonproteobacteria</taxon>
        <taxon>Campylobacterales</taxon>
        <taxon>Arcobacteraceae</taxon>
        <taxon>Aliarcobacter</taxon>
    </lineage>
</organism>
<dbReference type="AlphaFoldDB" id="A0A366MT08"/>
<name>A0A366MT08_9BACT</name>
<dbReference type="OrthoDB" id="5336266at2"/>
<evidence type="ECO:0000313" key="2">
    <source>
        <dbReference type="Proteomes" id="UP000252669"/>
    </source>
</evidence>
<dbReference type="RefSeq" id="WP_113894390.1">
    <property type="nucleotide sequence ID" value="NZ_JANJGA010000005.1"/>
</dbReference>
<comment type="caution">
    <text evidence="1">The sequence shown here is derived from an EMBL/GenBank/DDBJ whole genome shotgun (WGS) entry which is preliminary data.</text>
</comment>
<sequence>MQTLTLQIKDSFVKDFINIIEPYKDKIQIKQDENLDYDPYFYERQKELHNMRADIKNGTIKMSSHKDVWSNIKQHLQTLENK</sequence>
<reference evidence="1 2" key="1">
    <citation type="submission" date="2017-10" db="EMBL/GenBank/DDBJ databases">
        <title>Genomics of the genus Arcobacter.</title>
        <authorList>
            <person name="Perez-Cataluna A."/>
            <person name="Figueras M.J."/>
        </authorList>
    </citation>
    <scope>NUCLEOTIDE SEQUENCE [LARGE SCALE GENOMIC DNA]</scope>
    <source>
        <strain evidence="1 2">CECT 9230</strain>
    </source>
</reference>